<organism evidence="8 9">
    <name type="scientific">Drosophila kikkawai</name>
    <name type="common">Fruit fly</name>
    <dbReference type="NCBI Taxonomy" id="30033"/>
    <lineage>
        <taxon>Eukaryota</taxon>
        <taxon>Metazoa</taxon>
        <taxon>Ecdysozoa</taxon>
        <taxon>Arthropoda</taxon>
        <taxon>Hexapoda</taxon>
        <taxon>Insecta</taxon>
        <taxon>Pterygota</taxon>
        <taxon>Neoptera</taxon>
        <taxon>Endopterygota</taxon>
        <taxon>Diptera</taxon>
        <taxon>Brachycera</taxon>
        <taxon>Muscomorpha</taxon>
        <taxon>Ephydroidea</taxon>
        <taxon>Drosophilidae</taxon>
        <taxon>Drosophila</taxon>
        <taxon>Sophophora</taxon>
    </lineage>
</organism>
<protein>
    <submittedName>
        <fullName evidence="9">Protein Turandot F-like</fullName>
    </submittedName>
</protein>
<keyword evidence="8" id="KW-1185">Reference proteome</keyword>
<dbReference type="GO" id="GO:0009617">
    <property type="term" value="P:response to bacterium"/>
    <property type="evidence" value="ECO:0007669"/>
    <property type="project" value="UniProtKB-ARBA"/>
</dbReference>
<dbReference type="GO" id="GO:0005615">
    <property type="term" value="C:extracellular space"/>
    <property type="evidence" value="ECO:0007669"/>
    <property type="project" value="UniProtKB-ARBA"/>
</dbReference>
<reference evidence="8" key="1">
    <citation type="submission" date="2025-05" db="UniProtKB">
        <authorList>
            <consortium name="RefSeq"/>
        </authorList>
    </citation>
    <scope>NUCLEOTIDE SEQUENCE [LARGE SCALE GENOMIC DNA]</scope>
    <source>
        <strain evidence="8">14028-0561.14</strain>
    </source>
</reference>
<dbReference type="GO" id="GO:0045087">
    <property type="term" value="P:innate immune response"/>
    <property type="evidence" value="ECO:0007669"/>
    <property type="project" value="UniProtKB-KW"/>
</dbReference>
<evidence type="ECO:0000256" key="7">
    <source>
        <dbReference type="SAM" id="SignalP"/>
    </source>
</evidence>
<keyword evidence="4" id="KW-0399">Innate immunity</keyword>
<dbReference type="RefSeq" id="XP_017032001.1">
    <property type="nucleotide sequence ID" value="XM_017176512.3"/>
</dbReference>
<accession>A0A6P4J960</accession>
<dbReference type="GO" id="GO:0034605">
    <property type="term" value="P:cellular response to heat"/>
    <property type="evidence" value="ECO:0007669"/>
    <property type="project" value="UniProtKB-ARBA"/>
</dbReference>
<evidence type="ECO:0000256" key="4">
    <source>
        <dbReference type="ARBA" id="ARBA00022588"/>
    </source>
</evidence>
<proteinExistence type="inferred from homology"/>
<evidence type="ECO:0000256" key="1">
    <source>
        <dbReference type="ARBA" id="ARBA00004613"/>
    </source>
</evidence>
<gene>
    <name evidence="9" type="primary">LOC108081360</name>
</gene>
<comment type="subcellular location">
    <subcellularLocation>
        <location evidence="1">Secreted</location>
    </subcellularLocation>
</comment>
<evidence type="ECO:0000313" key="8">
    <source>
        <dbReference type="Proteomes" id="UP001652661"/>
    </source>
</evidence>
<keyword evidence="3" id="KW-0964">Secreted</keyword>
<evidence type="ECO:0000313" key="9">
    <source>
        <dbReference type="RefSeq" id="XP_017032001.1"/>
    </source>
</evidence>
<feature type="signal peptide" evidence="7">
    <location>
        <begin position="1"/>
        <end position="26"/>
    </location>
</feature>
<sequence length="160" mass="17526">MSRSMSLCYLAVLVTVVLMCAGSTQGDDQFTATARQMMRIYGDPSVNRAIKQQNLDRLANFYQHNRHRIQFTSQERRQADDLLRRYNNAKASVTVDGVPAQGGAVTAVLIPLAVEGATQLVKFGIDHLKSSAGGVEINRSAAIFGLAFIMACYLVRSKSL</sequence>
<keyword evidence="6" id="KW-0391">Immunity</keyword>
<evidence type="ECO:0000256" key="6">
    <source>
        <dbReference type="ARBA" id="ARBA00022859"/>
    </source>
</evidence>
<dbReference type="OrthoDB" id="7857971at2759"/>
<dbReference type="InterPro" id="IPR010825">
    <property type="entry name" value="Turandot"/>
</dbReference>
<evidence type="ECO:0000256" key="2">
    <source>
        <dbReference type="ARBA" id="ARBA00010249"/>
    </source>
</evidence>
<dbReference type="AlphaFoldDB" id="A0A6P4J960"/>
<dbReference type="GeneID" id="108081360"/>
<name>A0A6P4J960_DROKI</name>
<keyword evidence="5 7" id="KW-0732">Signal</keyword>
<evidence type="ECO:0000256" key="3">
    <source>
        <dbReference type="ARBA" id="ARBA00022525"/>
    </source>
</evidence>
<dbReference type="Proteomes" id="UP001652661">
    <property type="component" value="Chromosome 2L"/>
</dbReference>
<reference evidence="9" key="2">
    <citation type="submission" date="2025-08" db="UniProtKB">
        <authorList>
            <consortium name="RefSeq"/>
        </authorList>
    </citation>
    <scope>IDENTIFICATION</scope>
    <source>
        <strain evidence="9">14028-0561.14</strain>
        <tissue evidence="9">Whole fly</tissue>
    </source>
</reference>
<evidence type="ECO:0000256" key="5">
    <source>
        <dbReference type="ARBA" id="ARBA00022729"/>
    </source>
</evidence>
<feature type="chain" id="PRO_5028006066" evidence="7">
    <location>
        <begin position="27"/>
        <end position="160"/>
    </location>
</feature>
<dbReference type="Pfam" id="PF07240">
    <property type="entry name" value="Turandot"/>
    <property type="match status" value="1"/>
</dbReference>
<comment type="similarity">
    <text evidence="2">Belongs to the Turandot family.</text>
</comment>